<comment type="caution">
    <text evidence="2">The sequence shown here is derived from an EMBL/GenBank/DDBJ whole genome shotgun (WGS) entry which is preliminary data.</text>
</comment>
<dbReference type="AlphaFoldDB" id="A0A219B561"/>
<proteinExistence type="predicted"/>
<sequence>MSAAEFSRIVRVDEVRGGLAKSIEATETERKALARRFDLIRIESLGASLELAQKAEGVEVRGTVYGEAVASCVVSAEEVAQSIEERVDILLVEGLPDIPGDDELELGEVDLDRLPLEGGRIDLGEIAAMTFALGLDPYPRAAETTLAEARRHLMTEEEAAAQEEADRMSASPFSKLKN</sequence>
<dbReference type="InterPro" id="IPR003772">
    <property type="entry name" value="YceD"/>
</dbReference>
<protein>
    <recommendedName>
        <fullName evidence="4">DUF177 domain-containing protein</fullName>
    </recommendedName>
</protein>
<organism evidence="2 3">
    <name type="scientific">Pacificimonas flava</name>
    <dbReference type="NCBI Taxonomy" id="1234595"/>
    <lineage>
        <taxon>Bacteria</taxon>
        <taxon>Pseudomonadati</taxon>
        <taxon>Pseudomonadota</taxon>
        <taxon>Alphaproteobacteria</taxon>
        <taxon>Sphingomonadales</taxon>
        <taxon>Sphingosinicellaceae</taxon>
        <taxon>Pacificimonas</taxon>
    </lineage>
</organism>
<dbReference type="Proteomes" id="UP000198462">
    <property type="component" value="Unassembled WGS sequence"/>
</dbReference>
<evidence type="ECO:0000313" key="2">
    <source>
        <dbReference type="EMBL" id="OWV33522.1"/>
    </source>
</evidence>
<evidence type="ECO:0000256" key="1">
    <source>
        <dbReference type="SAM" id="MobiDB-lite"/>
    </source>
</evidence>
<dbReference type="EMBL" id="NFZT01000001">
    <property type="protein sequence ID" value="OWV33522.1"/>
    <property type="molecule type" value="Genomic_DNA"/>
</dbReference>
<gene>
    <name evidence="2" type="ORF">B5C34_08650</name>
</gene>
<evidence type="ECO:0008006" key="4">
    <source>
        <dbReference type="Google" id="ProtNLM"/>
    </source>
</evidence>
<reference evidence="3" key="1">
    <citation type="submission" date="2017-05" db="EMBL/GenBank/DDBJ databases">
        <authorList>
            <person name="Lin X."/>
        </authorList>
    </citation>
    <scope>NUCLEOTIDE SEQUENCE [LARGE SCALE GENOMIC DNA]</scope>
    <source>
        <strain evidence="3">JLT2012</strain>
    </source>
</reference>
<feature type="region of interest" description="Disordered" evidence="1">
    <location>
        <begin position="156"/>
        <end position="178"/>
    </location>
</feature>
<dbReference type="RefSeq" id="WP_088712295.1">
    <property type="nucleotide sequence ID" value="NZ_NFZT01000001.1"/>
</dbReference>
<accession>A0A219B561</accession>
<keyword evidence="3" id="KW-1185">Reference proteome</keyword>
<evidence type="ECO:0000313" key="3">
    <source>
        <dbReference type="Proteomes" id="UP000198462"/>
    </source>
</evidence>
<name>A0A219B561_9SPHN</name>
<dbReference type="Pfam" id="PF02620">
    <property type="entry name" value="YceD"/>
    <property type="match status" value="1"/>
</dbReference>
<dbReference type="OrthoDB" id="8443793at2"/>